<reference evidence="1 2" key="1">
    <citation type="submission" date="2020-08" db="EMBL/GenBank/DDBJ databases">
        <title>Genomic Encyclopedia of Type Strains, Phase III (KMG-III): the genomes of soil and plant-associated and newly described type strains.</title>
        <authorList>
            <person name="Whitman W."/>
        </authorList>
    </citation>
    <scope>NUCLEOTIDE SEQUENCE [LARGE SCALE GENOMIC DNA]</scope>
    <source>
        <strain evidence="1 2">CECT 8088</strain>
    </source>
</reference>
<evidence type="ECO:0000313" key="1">
    <source>
        <dbReference type="EMBL" id="MBB3174203.1"/>
    </source>
</evidence>
<keyword evidence="2" id="KW-1185">Reference proteome</keyword>
<evidence type="ECO:0000313" key="2">
    <source>
        <dbReference type="Proteomes" id="UP000557688"/>
    </source>
</evidence>
<proteinExistence type="predicted"/>
<protein>
    <submittedName>
        <fullName evidence="1">Uncharacterized protein</fullName>
    </submittedName>
</protein>
<accession>A0A839V0L0</accession>
<dbReference type="EMBL" id="JACHXV010000006">
    <property type="protein sequence ID" value="MBB3174203.1"/>
    <property type="molecule type" value="Genomic_DNA"/>
</dbReference>
<dbReference type="Proteomes" id="UP000557688">
    <property type="component" value="Unassembled WGS sequence"/>
</dbReference>
<gene>
    <name evidence="1" type="ORF">FHR90_002039</name>
</gene>
<comment type="caution">
    <text evidence="1">The sequence shown here is derived from an EMBL/GenBank/DDBJ whole genome shotgun (WGS) entry which is preliminary data.</text>
</comment>
<name>A0A839V0L0_9PROT</name>
<dbReference type="AlphaFoldDB" id="A0A839V0L0"/>
<organism evidence="1 2">
    <name type="scientific">Endobacter medicaginis</name>
    <dbReference type="NCBI Taxonomy" id="1181271"/>
    <lineage>
        <taxon>Bacteria</taxon>
        <taxon>Pseudomonadati</taxon>
        <taxon>Pseudomonadota</taxon>
        <taxon>Alphaproteobacteria</taxon>
        <taxon>Acetobacterales</taxon>
        <taxon>Acetobacteraceae</taxon>
        <taxon>Endobacter</taxon>
    </lineage>
</organism>
<sequence>MAIDIAQVERQDDEDAAFLWVLARKPAMAG</sequence>